<organism evidence="7 8">
    <name type="scientific">Kingdonia uniflora</name>
    <dbReference type="NCBI Taxonomy" id="39325"/>
    <lineage>
        <taxon>Eukaryota</taxon>
        <taxon>Viridiplantae</taxon>
        <taxon>Streptophyta</taxon>
        <taxon>Embryophyta</taxon>
        <taxon>Tracheophyta</taxon>
        <taxon>Spermatophyta</taxon>
        <taxon>Magnoliopsida</taxon>
        <taxon>Ranunculales</taxon>
        <taxon>Circaeasteraceae</taxon>
        <taxon>Kingdonia</taxon>
    </lineage>
</organism>
<gene>
    <name evidence="7" type="ORF">GIB67_022787</name>
</gene>
<comment type="similarity">
    <text evidence="3">Belongs to the TRAFAC class myosin-kinesin ATPase superfamily. Kinesin family. KIN-10 subfamily.</text>
</comment>
<evidence type="ECO:0000259" key="6">
    <source>
        <dbReference type="PROSITE" id="PS50067"/>
    </source>
</evidence>
<dbReference type="GO" id="GO:0007018">
    <property type="term" value="P:microtubule-based movement"/>
    <property type="evidence" value="ECO:0007669"/>
    <property type="project" value="InterPro"/>
</dbReference>
<dbReference type="Proteomes" id="UP000541444">
    <property type="component" value="Unassembled WGS sequence"/>
</dbReference>
<dbReference type="GO" id="GO:0003777">
    <property type="term" value="F:microtubule motor activity"/>
    <property type="evidence" value="ECO:0007669"/>
    <property type="project" value="InterPro"/>
</dbReference>
<dbReference type="AlphaFoldDB" id="A0A7J7P6P5"/>
<dbReference type="Gene3D" id="3.40.850.10">
    <property type="entry name" value="Kinesin motor domain"/>
    <property type="match status" value="1"/>
</dbReference>
<dbReference type="SMART" id="SM00129">
    <property type="entry name" value="KISc"/>
    <property type="match status" value="1"/>
</dbReference>
<protein>
    <recommendedName>
        <fullName evidence="6">Kinesin motor domain-containing protein</fullName>
    </recommendedName>
</protein>
<feature type="domain" description="Kinesin motor" evidence="6">
    <location>
        <begin position="1"/>
        <end position="157"/>
    </location>
</feature>
<comment type="caution">
    <text evidence="4">Lacks conserved residue(s) required for the propagation of feature annotation.</text>
</comment>
<dbReference type="GO" id="GO:0005874">
    <property type="term" value="C:microtubule"/>
    <property type="evidence" value="ECO:0007669"/>
    <property type="project" value="UniProtKB-KW"/>
</dbReference>
<sequence>MLHNVFPPQVTVKTTLEFHKLYFHESIPEKLTQKTKIPHRGHKGLIIHVHTKETEGKLVGKMNFVDLAGYEDTKRKSSDGCSLGEVAWINKSLYTLQNVVKALNTNDRVPYRESKLTRIMQDSLGGKSQTLMFTCLNPFFCQDTIYVANLASWSCEVSNQGGQDSIKKAKSVLRSIPPSPKPGKPQPTSSVKRPGTQLRVVDTIPHSVPQSVIKGRKLFNGASLEVKSSNKESCMANVTSSVEPSQTPKEEKFLQINANDMKLVLLKEDLISHTQVATKSECDAKALVIQEDVKIESDNINSLMDVSGSPPLSERLRALSDVLKSVINSSTPISIASPQKCDVICGNQDSLELVEPKTPIAEYDKNITDRSDVFSSHKIYSAHSSGLKHSVVRDYLTFLNTANKEELKKSKGIGEKRATYILELRETSPEPFKDLDDLKEIGLSTKQINGMMKKVAGGLFD</sequence>
<keyword evidence="8" id="KW-1185">Reference proteome</keyword>
<dbReference type="FunFam" id="1.10.150.280:FF:000003">
    <property type="entry name" value="Kinesin-like protein KIN-10C"/>
    <property type="match status" value="1"/>
</dbReference>
<dbReference type="SUPFAM" id="SSF52540">
    <property type="entry name" value="P-loop containing nucleoside triphosphate hydrolases"/>
    <property type="match status" value="1"/>
</dbReference>
<keyword evidence="1" id="KW-0493">Microtubule</keyword>
<dbReference type="GO" id="GO:0005524">
    <property type="term" value="F:ATP binding"/>
    <property type="evidence" value="ECO:0007669"/>
    <property type="project" value="InterPro"/>
</dbReference>
<dbReference type="Pfam" id="PF12836">
    <property type="entry name" value="HHH_3"/>
    <property type="match status" value="1"/>
</dbReference>
<name>A0A7J7P6P5_9MAGN</name>
<evidence type="ECO:0000256" key="2">
    <source>
        <dbReference type="ARBA" id="ARBA00023175"/>
    </source>
</evidence>
<dbReference type="GO" id="GO:0007052">
    <property type="term" value="P:mitotic spindle organization"/>
    <property type="evidence" value="ECO:0007669"/>
    <property type="project" value="TreeGrafter"/>
</dbReference>
<dbReference type="PRINTS" id="PR00380">
    <property type="entry name" value="KINESINHEAVY"/>
</dbReference>
<dbReference type="InterPro" id="IPR036961">
    <property type="entry name" value="Kinesin_motor_dom_sf"/>
</dbReference>
<comment type="caution">
    <text evidence="7">The sequence shown here is derived from an EMBL/GenBank/DDBJ whole genome shotgun (WGS) entry which is preliminary data.</text>
</comment>
<dbReference type="InterPro" id="IPR010994">
    <property type="entry name" value="RuvA_2-like"/>
</dbReference>
<dbReference type="GO" id="GO:0051231">
    <property type="term" value="P:spindle elongation"/>
    <property type="evidence" value="ECO:0007669"/>
    <property type="project" value="TreeGrafter"/>
</dbReference>
<accession>A0A7J7P6P5</accession>
<proteinExistence type="inferred from homology"/>
<dbReference type="GO" id="GO:0008017">
    <property type="term" value="F:microtubule binding"/>
    <property type="evidence" value="ECO:0007669"/>
    <property type="project" value="InterPro"/>
</dbReference>
<dbReference type="InterPro" id="IPR027417">
    <property type="entry name" value="P-loop_NTPase"/>
</dbReference>
<keyword evidence="2" id="KW-0505">Motor protein</keyword>
<dbReference type="InterPro" id="IPR001752">
    <property type="entry name" value="Kinesin_motor_dom"/>
</dbReference>
<dbReference type="OrthoDB" id="3176171at2759"/>
<dbReference type="SUPFAM" id="SSF47781">
    <property type="entry name" value="RuvA domain 2-like"/>
    <property type="match status" value="1"/>
</dbReference>
<dbReference type="InterPro" id="IPR027640">
    <property type="entry name" value="Kinesin-like_fam"/>
</dbReference>
<evidence type="ECO:0000256" key="1">
    <source>
        <dbReference type="ARBA" id="ARBA00022701"/>
    </source>
</evidence>
<dbReference type="PANTHER" id="PTHR47969">
    <property type="entry name" value="CHROMOSOME-ASSOCIATED KINESIN KIF4A-RELATED"/>
    <property type="match status" value="1"/>
</dbReference>
<evidence type="ECO:0000256" key="3">
    <source>
        <dbReference type="ARBA" id="ARBA00061615"/>
    </source>
</evidence>
<dbReference type="PROSITE" id="PS50067">
    <property type="entry name" value="KINESIN_MOTOR_2"/>
    <property type="match status" value="1"/>
</dbReference>
<evidence type="ECO:0000313" key="7">
    <source>
        <dbReference type="EMBL" id="KAF6175106.1"/>
    </source>
</evidence>
<evidence type="ECO:0000313" key="8">
    <source>
        <dbReference type="Proteomes" id="UP000541444"/>
    </source>
</evidence>
<dbReference type="Gene3D" id="1.10.150.280">
    <property type="entry name" value="AF1531-like domain"/>
    <property type="match status" value="1"/>
</dbReference>
<evidence type="ECO:0000256" key="4">
    <source>
        <dbReference type="PROSITE-ProRule" id="PRU00283"/>
    </source>
</evidence>
<dbReference type="PANTHER" id="PTHR47969:SF9">
    <property type="entry name" value="KINESIN-LIKE PROTEIN"/>
    <property type="match status" value="1"/>
</dbReference>
<dbReference type="EMBL" id="JACGCM010000215">
    <property type="protein sequence ID" value="KAF6175106.1"/>
    <property type="molecule type" value="Genomic_DNA"/>
</dbReference>
<dbReference type="GO" id="GO:0005875">
    <property type="term" value="C:microtubule associated complex"/>
    <property type="evidence" value="ECO:0007669"/>
    <property type="project" value="TreeGrafter"/>
</dbReference>
<reference evidence="7 8" key="1">
    <citation type="journal article" date="2020" name="IScience">
        <title>Genome Sequencing of the Endangered Kingdonia uniflora (Circaeasteraceae, Ranunculales) Reveals Potential Mechanisms of Evolutionary Specialization.</title>
        <authorList>
            <person name="Sun Y."/>
            <person name="Deng T."/>
            <person name="Zhang A."/>
            <person name="Moore M.J."/>
            <person name="Landis J.B."/>
            <person name="Lin N."/>
            <person name="Zhang H."/>
            <person name="Zhang X."/>
            <person name="Huang J."/>
            <person name="Zhang X."/>
            <person name="Sun H."/>
            <person name="Wang H."/>
        </authorList>
    </citation>
    <scope>NUCLEOTIDE SEQUENCE [LARGE SCALE GENOMIC DNA]</scope>
    <source>
        <strain evidence="7">TB1705</strain>
        <tissue evidence="7">Leaf</tissue>
    </source>
</reference>
<dbReference type="Pfam" id="PF00225">
    <property type="entry name" value="Kinesin"/>
    <property type="match status" value="1"/>
</dbReference>
<feature type="region of interest" description="Disordered" evidence="5">
    <location>
        <begin position="175"/>
        <end position="198"/>
    </location>
</feature>
<evidence type="ECO:0000256" key="5">
    <source>
        <dbReference type="SAM" id="MobiDB-lite"/>
    </source>
</evidence>